<dbReference type="Proteomes" id="UP000295578">
    <property type="component" value="Unassembled WGS sequence"/>
</dbReference>
<dbReference type="EMBL" id="SMKY01000420">
    <property type="protein sequence ID" value="TDD63319.1"/>
    <property type="molecule type" value="Genomic_DNA"/>
</dbReference>
<proteinExistence type="predicted"/>
<protein>
    <submittedName>
        <fullName evidence="1">Uncharacterized protein</fullName>
    </submittedName>
</protein>
<evidence type="ECO:0000313" key="2">
    <source>
        <dbReference type="Proteomes" id="UP000295578"/>
    </source>
</evidence>
<dbReference type="RefSeq" id="WP_132205402.1">
    <property type="nucleotide sequence ID" value="NZ_SMKY01000420.1"/>
</dbReference>
<gene>
    <name evidence="1" type="ORF">E1293_43335</name>
</gene>
<comment type="caution">
    <text evidence="1">The sequence shown here is derived from an EMBL/GenBank/DDBJ whole genome shotgun (WGS) entry which is preliminary data.</text>
</comment>
<name>A0A4R4ZYR3_9ACTN</name>
<organism evidence="1 2">
    <name type="scientific">Actinomadura darangshiensis</name>
    <dbReference type="NCBI Taxonomy" id="705336"/>
    <lineage>
        <taxon>Bacteria</taxon>
        <taxon>Bacillati</taxon>
        <taxon>Actinomycetota</taxon>
        <taxon>Actinomycetes</taxon>
        <taxon>Streptosporangiales</taxon>
        <taxon>Thermomonosporaceae</taxon>
        <taxon>Actinomadura</taxon>
    </lineage>
</organism>
<reference evidence="1 2" key="1">
    <citation type="submission" date="2019-03" db="EMBL/GenBank/DDBJ databases">
        <title>Draft genome sequences of novel Actinobacteria.</title>
        <authorList>
            <person name="Sahin N."/>
            <person name="Ay H."/>
            <person name="Saygin H."/>
        </authorList>
    </citation>
    <scope>NUCLEOTIDE SEQUENCE [LARGE SCALE GENOMIC DNA]</scope>
    <source>
        <strain evidence="1 2">DSM 45941</strain>
    </source>
</reference>
<accession>A0A4R4ZYR3</accession>
<evidence type="ECO:0000313" key="1">
    <source>
        <dbReference type="EMBL" id="TDD63319.1"/>
    </source>
</evidence>
<keyword evidence="2" id="KW-1185">Reference proteome</keyword>
<dbReference type="AlphaFoldDB" id="A0A4R4ZYR3"/>
<dbReference type="OrthoDB" id="4182570at2"/>
<sequence>MTTVEAVTITGDDTQNVIGNTVSHDLVVNQIRYVRERRSMSLADGEIADRVAEYVPALNHRDIVERLRLGRAVALCGPRGAGVATTAIAALRELRPRLEIRRLTTGEDDVEEIRSADAVGYLVRAGDEDASRLRTCAEAVWASGGYLLVVGTEADHRGDFADVLPPVPVRPPDAITVYRRRLARKGLGETAWPGWPGAADLLKDGSPGDACRLADIVRAVVRTGGDEREVERAYRGWEEQLREWFGGHPEPRDRTLLIAAATIAPADETSVYGAALSLARQLAVKVEGGGLVWCPSTGLGELIGAGADGGRLAFRRQGYRESVLRFVWRDYPLARNELLGWLAALPADGAVVLDPALRNRVAEVFADLAAEHGSAERILRAAHDWAVREEEADLAYVALARACLHPVVGGRVRTRLYEWSRERRLPQTLKLTIVRVGQVLGGTYPSIAMTRLKHLATFGNEQVRAEVADVAAELAQDHHDVVFEAALGWCGAAAGLSSERDGGRLADVALRVLLDLLARRPEGARPVGAVLDAIERLAGCGGGVRRPALRAALELGARHRAAVVRAALAWSDDLHADPFSRAPERALFGSALFLRLARVQGADGLAVVLTGPDAVDPVGCVSAWHAALAMPPPDGAGVDDAARLWLETALARPDLRRGVLECLIWAAHRDPALRRRVVGIVRTWGNLRADVEGVRGVREEVVAELLLPEWQRVVFKVWVKVRRLVVRDG</sequence>